<gene>
    <name evidence="2" type="ORF">D8S85_10855</name>
</gene>
<proteinExistence type="predicted"/>
<keyword evidence="3" id="KW-1185">Reference proteome</keyword>
<dbReference type="RefSeq" id="WP_106480714.1">
    <property type="nucleotide sequence ID" value="NZ_CP032819.1"/>
</dbReference>
<accession>A0A3Q9INJ1</accession>
<dbReference type="AlphaFoldDB" id="A0A3Q9INJ1"/>
<name>A0A3Q9INJ1_9BACT</name>
<dbReference type="SUPFAM" id="SSF47336">
    <property type="entry name" value="ACP-like"/>
    <property type="match status" value="1"/>
</dbReference>
<sequence>METEEILRELDTIFRDILKNENIALTPATTAKDVEGWDSLTNMRLITAIEKHYNIRFGLREILKFKHVGDLCASIQAKKK</sequence>
<organism evidence="2 3">
    <name type="scientific">Butyricimonas faecalis</name>
    <dbReference type="NCBI Taxonomy" id="2093856"/>
    <lineage>
        <taxon>Bacteria</taxon>
        <taxon>Pseudomonadati</taxon>
        <taxon>Bacteroidota</taxon>
        <taxon>Bacteroidia</taxon>
        <taxon>Bacteroidales</taxon>
        <taxon>Odoribacteraceae</taxon>
        <taxon>Butyricimonas</taxon>
    </lineage>
</organism>
<dbReference type="Pfam" id="PF00550">
    <property type="entry name" value="PP-binding"/>
    <property type="match status" value="1"/>
</dbReference>
<evidence type="ECO:0000259" key="1">
    <source>
        <dbReference type="PROSITE" id="PS50075"/>
    </source>
</evidence>
<dbReference type="PROSITE" id="PS50075">
    <property type="entry name" value="CARRIER"/>
    <property type="match status" value="1"/>
</dbReference>
<dbReference type="EMBL" id="CP032819">
    <property type="protein sequence ID" value="AZS29994.1"/>
    <property type="molecule type" value="Genomic_DNA"/>
</dbReference>
<protein>
    <submittedName>
        <fullName evidence="2">Acyl carrier protein</fullName>
    </submittedName>
</protein>
<dbReference type="OrthoDB" id="9811033at2"/>
<dbReference type="Proteomes" id="UP000270673">
    <property type="component" value="Chromosome"/>
</dbReference>
<evidence type="ECO:0000313" key="2">
    <source>
        <dbReference type="EMBL" id="AZS29994.1"/>
    </source>
</evidence>
<feature type="domain" description="Carrier" evidence="1">
    <location>
        <begin position="1"/>
        <end position="79"/>
    </location>
</feature>
<reference evidence="2 3" key="1">
    <citation type="submission" date="2018-10" db="EMBL/GenBank/DDBJ databases">
        <title>Butyricimonas faecalis sp. nov., isolated from human faeces and emended description of the genus Butyricimonas.</title>
        <authorList>
            <person name="Le Roy T."/>
            <person name="Van der Smissen P."/>
            <person name="Paquot A."/>
            <person name="Delzenne N."/>
            <person name="Muccioli G."/>
            <person name="Collet J.-F."/>
            <person name="Cani P.D."/>
        </authorList>
    </citation>
    <scope>NUCLEOTIDE SEQUENCE [LARGE SCALE GENOMIC DNA]</scope>
    <source>
        <strain evidence="2 3">H184</strain>
    </source>
</reference>
<dbReference type="InterPro" id="IPR009081">
    <property type="entry name" value="PP-bd_ACP"/>
</dbReference>
<dbReference type="InterPro" id="IPR036736">
    <property type="entry name" value="ACP-like_sf"/>
</dbReference>
<dbReference type="KEGG" id="buy:D8S85_10855"/>
<dbReference type="Gene3D" id="1.10.1200.10">
    <property type="entry name" value="ACP-like"/>
    <property type="match status" value="1"/>
</dbReference>
<evidence type="ECO:0000313" key="3">
    <source>
        <dbReference type="Proteomes" id="UP000270673"/>
    </source>
</evidence>